<protein>
    <submittedName>
        <fullName evidence="3">Uncharacterized protein</fullName>
    </submittedName>
</protein>
<evidence type="ECO:0000313" key="3">
    <source>
        <dbReference type="EMBL" id="PRW61630.1"/>
    </source>
</evidence>
<reference evidence="3 4" key="1">
    <citation type="submission" date="2018-03" db="EMBL/GenBank/DDBJ databases">
        <title>Actinopolyspora mortivallis from Sahara, screening for active biomolecules.</title>
        <authorList>
            <person name="Selama O."/>
            <person name="Wellington E.M.H."/>
            <person name="Hacene H."/>
        </authorList>
    </citation>
    <scope>NUCLEOTIDE SEQUENCE [LARGE SCALE GENOMIC DNA]</scope>
    <source>
        <strain evidence="3 4">M5A</strain>
    </source>
</reference>
<dbReference type="Proteomes" id="UP000239352">
    <property type="component" value="Unassembled WGS sequence"/>
</dbReference>
<dbReference type="EMBL" id="PVSR01000080">
    <property type="protein sequence ID" value="PRW61630.1"/>
    <property type="molecule type" value="Genomic_DNA"/>
</dbReference>
<evidence type="ECO:0000313" key="4">
    <source>
        <dbReference type="Proteomes" id="UP000239352"/>
    </source>
</evidence>
<dbReference type="InParanoid" id="A0A2T0GR92"/>
<evidence type="ECO:0000256" key="2">
    <source>
        <dbReference type="SAM" id="Phobius"/>
    </source>
</evidence>
<organism evidence="3 4">
    <name type="scientific">Actinopolyspora mortivallis</name>
    <dbReference type="NCBI Taxonomy" id="33906"/>
    <lineage>
        <taxon>Bacteria</taxon>
        <taxon>Bacillati</taxon>
        <taxon>Actinomycetota</taxon>
        <taxon>Actinomycetes</taxon>
        <taxon>Actinopolysporales</taxon>
        <taxon>Actinopolysporaceae</taxon>
        <taxon>Actinopolyspora</taxon>
    </lineage>
</organism>
<keyword evidence="4" id="KW-1185">Reference proteome</keyword>
<feature type="transmembrane region" description="Helical" evidence="2">
    <location>
        <begin position="76"/>
        <end position="96"/>
    </location>
</feature>
<keyword evidence="2" id="KW-0812">Transmembrane</keyword>
<evidence type="ECO:0000256" key="1">
    <source>
        <dbReference type="SAM" id="MobiDB-lite"/>
    </source>
</evidence>
<dbReference type="AlphaFoldDB" id="A0A2T0GR92"/>
<keyword evidence="2" id="KW-0472">Membrane</keyword>
<feature type="compositionally biased region" description="Polar residues" evidence="1">
    <location>
        <begin position="24"/>
        <end position="37"/>
    </location>
</feature>
<accession>A0A2T0GR92</accession>
<keyword evidence="2" id="KW-1133">Transmembrane helix</keyword>
<name>A0A2T0GR92_ACTMO</name>
<feature type="compositionally biased region" description="Basic and acidic residues" evidence="1">
    <location>
        <begin position="57"/>
        <end position="67"/>
    </location>
</feature>
<gene>
    <name evidence="3" type="ORF">CEP50_19710</name>
</gene>
<feature type="region of interest" description="Disordered" evidence="1">
    <location>
        <begin position="1"/>
        <end position="69"/>
    </location>
</feature>
<proteinExistence type="predicted"/>
<comment type="caution">
    <text evidence="3">The sequence shown here is derived from an EMBL/GenBank/DDBJ whole genome shotgun (WGS) entry which is preliminary data.</text>
</comment>
<dbReference type="RefSeq" id="WP_106115403.1">
    <property type="nucleotide sequence ID" value="NZ_PVSR01000080.1"/>
</dbReference>
<sequence>MSTPPQTPDSPEDPSTGDPRFTEESSVAEQDAPAQQDSSDREAADEDTPPPEAGPRTGEDDAAEQKRGGGKLVPTLVTLGVVVLLGAGALFGWQAWKSGALPDPQEIFADAGGNGIATGDCVDISGQGKDEVDFTKAECGSADSDFHVVQRREGEQQCPQNSYDMLLVGENVYCMVPDAVVGDCVVDLEGEKTLMTKVDCSADRASWRVTKVTDKADSEVCPPGAMYLTYPDPARTLCFAELTQQ</sequence>